<feature type="domain" description="Distal membrane-arm assembly complex protein 1-like" evidence="2">
    <location>
        <begin position="21"/>
        <end position="65"/>
    </location>
</feature>
<comment type="caution">
    <text evidence="3">The sequence shown here is derived from an EMBL/GenBank/DDBJ whole genome shotgun (WGS) entry which is preliminary data.</text>
</comment>
<keyword evidence="1" id="KW-1133">Transmembrane helix</keyword>
<proteinExistence type="predicted"/>
<feature type="transmembrane region" description="Helical" evidence="1">
    <location>
        <begin position="69"/>
        <end position="87"/>
    </location>
</feature>
<dbReference type="Pfam" id="PF15055">
    <property type="entry name" value="DMAC1_Dmo2"/>
    <property type="match status" value="1"/>
</dbReference>
<dbReference type="OrthoDB" id="6604875at2759"/>
<keyword evidence="1" id="KW-0472">Membrane</keyword>
<dbReference type="InterPro" id="IPR053092">
    <property type="entry name" value="Mitochondrial_unc_protein"/>
</dbReference>
<feature type="transmembrane region" description="Helical" evidence="1">
    <location>
        <begin position="27"/>
        <end position="48"/>
    </location>
</feature>
<protein>
    <recommendedName>
        <fullName evidence="2">Distal membrane-arm assembly complex protein 1-like domain-containing protein</fullName>
    </recommendedName>
</protein>
<gene>
    <name evidence="3" type="ORF">PENDEC_c010G03696</name>
</gene>
<keyword evidence="1" id="KW-0812">Transmembrane</keyword>
<evidence type="ECO:0000313" key="3">
    <source>
        <dbReference type="EMBL" id="OQD74474.1"/>
    </source>
</evidence>
<organism evidence="3 4">
    <name type="scientific">Penicillium decumbens</name>
    <dbReference type="NCBI Taxonomy" id="69771"/>
    <lineage>
        <taxon>Eukaryota</taxon>
        <taxon>Fungi</taxon>
        <taxon>Dikarya</taxon>
        <taxon>Ascomycota</taxon>
        <taxon>Pezizomycotina</taxon>
        <taxon>Eurotiomycetes</taxon>
        <taxon>Eurotiomycetidae</taxon>
        <taxon>Eurotiales</taxon>
        <taxon>Aspergillaceae</taxon>
        <taxon>Penicillium</taxon>
    </lineage>
</organism>
<sequence length="88" mass="9573">MASSSEQKDAKQALAEDKWDDCMSCRVTGSAAFIGAGIYSYYSGMANLRKQEKNIMKSTSQYKMGSRRLGVSSIAATLVGLGIYRAFN</sequence>
<dbReference type="OMA" id="KSIFGMR"/>
<evidence type="ECO:0000259" key="2">
    <source>
        <dbReference type="Pfam" id="PF15055"/>
    </source>
</evidence>
<reference evidence="4" key="1">
    <citation type="journal article" date="2017" name="Nat. Microbiol.">
        <title>Global analysis of biosynthetic gene clusters reveals vast potential of secondary metabolite production in Penicillium species.</title>
        <authorList>
            <person name="Nielsen J.C."/>
            <person name="Grijseels S."/>
            <person name="Prigent S."/>
            <person name="Ji B."/>
            <person name="Dainat J."/>
            <person name="Nielsen K.F."/>
            <person name="Frisvad J.C."/>
            <person name="Workman M."/>
            <person name="Nielsen J."/>
        </authorList>
    </citation>
    <scope>NUCLEOTIDE SEQUENCE [LARGE SCALE GENOMIC DNA]</scope>
    <source>
        <strain evidence="4">IBT 11843</strain>
    </source>
</reference>
<dbReference type="InterPro" id="IPR028036">
    <property type="entry name" value="DMAC1-like_dom"/>
</dbReference>
<evidence type="ECO:0000256" key="1">
    <source>
        <dbReference type="SAM" id="Phobius"/>
    </source>
</evidence>
<dbReference type="PANTHER" id="PTHR28048:SF1">
    <property type="entry name" value="ACR195WP"/>
    <property type="match status" value="1"/>
</dbReference>
<accession>A0A1V6PBW2</accession>
<dbReference type="Proteomes" id="UP000191522">
    <property type="component" value="Unassembled WGS sequence"/>
</dbReference>
<evidence type="ECO:0000313" key="4">
    <source>
        <dbReference type="Proteomes" id="UP000191522"/>
    </source>
</evidence>
<dbReference type="AlphaFoldDB" id="A0A1V6PBW2"/>
<name>A0A1V6PBW2_PENDC</name>
<dbReference type="EMBL" id="MDYL01000010">
    <property type="protein sequence ID" value="OQD74474.1"/>
    <property type="molecule type" value="Genomic_DNA"/>
</dbReference>
<dbReference type="PANTHER" id="PTHR28048">
    <property type="entry name" value="ACR195WP"/>
    <property type="match status" value="1"/>
</dbReference>
<keyword evidence="4" id="KW-1185">Reference proteome</keyword>